<dbReference type="RefSeq" id="WP_119839292.1">
    <property type="nucleotide sequence ID" value="NZ_CP060436.1"/>
</dbReference>
<dbReference type="InterPro" id="IPR010775">
    <property type="entry name" value="DUF1365"/>
</dbReference>
<accession>A0A418SG55</accession>
<organism evidence="1 2">
    <name type="scientific">Pseudooceanicola algae</name>
    <dbReference type="NCBI Taxonomy" id="1537215"/>
    <lineage>
        <taxon>Bacteria</taxon>
        <taxon>Pseudomonadati</taxon>
        <taxon>Pseudomonadota</taxon>
        <taxon>Alphaproteobacteria</taxon>
        <taxon>Rhodobacterales</taxon>
        <taxon>Paracoccaceae</taxon>
        <taxon>Pseudooceanicola</taxon>
    </lineage>
</organism>
<reference evidence="1 2" key="1">
    <citation type="submission" date="2020-08" db="EMBL/GenBank/DDBJ databases">
        <title>Genome sequence of Rhodobacteraceae bacterium Lw-13e.</title>
        <authorList>
            <person name="Poehlein A."/>
            <person name="Wolter L."/>
            <person name="Daniel R."/>
            <person name="Brinkhoff T."/>
        </authorList>
    </citation>
    <scope>NUCLEOTIDE SEQUENCE [LARGE SCALE GENOMIC DNA]</scope>
    <source>
        <strain evidence="1 2">Lw-13e</strain>
    </source>
</reference>
<evidence type="ECO:0000313" key="2">
    <source>
        <dbReference type="Proteomes" id="UP000283786"/>
    </source>
</evidence>
<dbReference type="PANTHER" id="PTHR33973:SF4">
    <property type="entry name" value="OS07G0153300 PROTEIN"/>
    <property type="match status" value="1"/>
</dbReference>
<dbReference type="OrthoDB" id="9778801at2"/>
<dbReference type="EMBL" id="CP060436">
    <property type="protein sequence ID" value="QPM91656.1"/>
    <property type="molecule type" value="Genomic_DNA"/>
</dbReference>
<dbReference type="KEGG" id="palw:PSAL_029110"/>
<dbReference type="PANTHER" id="PTHR33973">
    <property type="entry name" value="OS07G0153300 PROTEIN"/>
    <property type="match status" value="1"/>
</dbReference>
<dbReference type="Proteomes" id="UP000283786">
    <property type="component" value="Chromosome"/>
</dbReference>
<dbReference type="Pfam" id="PF07103">
    <property type="entry name" value="DUF1365"/>
    <property type="match status" value="1"/>
</dbReference>
<proteinExistence type="predicted"/>
<evidence type="ECO:0008006" key="3">
    <source>
        <dbReference type="Google" id="ProtNLM"/>
    </source>
</evidence>
<keyword evidence="2" id="KW-1185">Reference proteome</keyword>
<dbReference type="AlphaFoldDB" id="A0A418SG55"/>
<evidence type="ECO:0000313" key="1">
    <source>
        <dbReference type="EMBL" id="QPM91656.1"/>
    </source>
</evidence>
<gene>
    <name evidence="1" type="ORF">PSAL_029110</name>
</gene>
<name>A0A418SG55_9RHOB</name>
<sequence length="252" mass="28452">MTRIPQMVRGQTTHSRHGAVQHSFRYGVDYVLIDPENDRTPWLFSRHGRNLASVRDRDHGGPRGQGRGVTWCREVLAERGLTGEGFDQILLLTQPAFFGALFNPVSFWLVFRGEALIAAIAEVNNTFGDRHSYLCAHPGFMPIDAQDDLRARKVFHVSPFRQISGDYRFRFSIGLDRIAILIAHEDGSEGLHATLTGRRERLTSRALLASALLRRPFGALRTIVLIYRQALALRLKGAIYRRRPAPPAKELS</sequence>
<protein>
    <recommendedName>
        <fullName evidence="3">Cyclopropane-fatty-acyl-phospholipid synthase</fullName>
    </recommendedName>
</protein>